<reference evidence="1 2" key="1">
    <citation type="submission" date="2020-07" db="EMBL/GenBank/DDBJ databases">
        <title>Sequencing the genomes of 1000 actinobacteria strains.</title>
        <authorList>
            <person name="Klenk H.-P."/>
        </authorList>
    </citation>
    <scope>NUCLEOTIDE SEQUENCE [LARGE SCALE GENOMIC DNA]</scope>
    <source>
        <strain evidence="1 2">DSM 18248</strain>
    </source>
</reference>
<accession>A0A7Z0C3Q7</accession>
<evidence type="ECO:0000313" key="1">
    <source>
        <dbReference type="EMBL" id="NYI10522.1"/>
    </source>
</evidence>
<evidence type="ECO:0000313" key="2">
    <source>
        <dbReference type="Proteomes" id="UP000537326"/>
    </source>
</evidence>
<comment type="caution">
    <text evidence="1">The sequence shown here is derived from an EMBL/GenBank/DDBJ whole genome shotgun (WGS) entry which is preliminary data.</text>
</comment>
<dbReference type="EMBL" id="JACBZI010000001">
    <property type="protein sequence ID" value="NYI10522.1"/>
    <property type="molecule type" value="Genomic_DNA"/>
</dbReference>
<dbReference type="AlphaFoldDB" id="A0A7Z0C3Q7"/>
<gene>
    <name evidence="1" type="ORF">BKA05_002037</name>
</gene>
<organism evidence="1 2">
    <name type="scientific">Nocardioides marinus</name>
    <dbReference type="NCBI Taxonomy" id="374514"/>
    <lineage>
        <taxon>Bacteria</taxon>
        <taxon>Bacillati</taxon>
        <taxon>Actinomycetota</taxon>
        <taxon>Actinomycetes</taxon>
        <taxon>Propionibacteriales</taxon>
        <taxon>Nocardioidaceae</taxon>
        <taxon>Nocardioides</taxon>
    </lineage>
</organism>
<proteinExistence type="predicted"/>
<name>A0A7Z0C3Q7_9ACTN</name>
<sequence length="41" mass="3944">MIVGGAVATITVVGVVSSQTSPQGDSPANVNAPVVVYGSTN</sequence>
<keyword evidence="2" id="KW-1185">Reference proteome</keyword>
<dbReference type="RefSeq" id="WP_281364575.1">
    <property type="nucleotide sequence ID" value="NZ_BAAAPP010000010.1"/>
</dbReference>
<dbReference type="Proteomes" id="UP000537326">
    <property type="component" value="Unassembled WGS sequence"/>
</dbReference>
<protein>
    <submittedName>
        <fullName evidence="1">Uncharacterized protein</fullName>
    </submittedName>
</protein>